<proteinExistence type="predicted"/>
<evidence type="ECO:0000313" key="3">
    <source>
        <dbReference type="Proteomes" id="UP000659047"/>
    </source>
</evidence>
<accession>A0A8K0V682</accession>
<evidence type="ECO:0000256" key="1">
    <source>
        <dbReference type="SAM" id="SignalP"/>
    </source>
</evidence>
<dbReference type="InterPro" id="IPR011042">
    <property type="entry name" value="6-blade_b-propeller_TolB-like"/>
</dbReference>
<dbReference type="Gene3D" id="2.120.10.30">
    <property type="entry name" value="TolB, C-terminal domain"/>
    <property type="match status" value="1"/>
</dbReference>
<name>A0A8K0V682_9ENTR</name>
<dbReference type="EMBL" id="JAEPBH010000032">
    <property type="protein sequence ID" value="MBK4716158.1"/>
    <property type="molecule type" value="Genomic_DNA"/>
</dbReference>
<keyword evidence="1" id="KW-0732">Signal</keyword>
<feature type="chain" id="PRO_5035419607" evidence="1">
    <location>
        <begin position="20"/>
        <end position="630"/>
    </location>
</feature>
<dbReference type="RefSeq" id="WP_238714370.1">
    <property type="nucleotide sequence ID" value="NZ_JAEPBH010000032.1"/>
</dbReference>
<dbReference type="Proteomes" id="UP000659047">
    <property type="component" value="Unassembled WGS sequence"/>
</dbReference>
<evidence type="ECO:0000313" key="2">
    <source>
        <dbReference type="EMBL" id="MBK4716158.1"/>
    </source>
</evidence>
<feature type="signal peptide" evidence="1">
    <location>
        <begin position="1"/>
        <end position="19"/>
    </location>
</feature>
<keyword evidence="3" id="KW-1185">Reference proteome</keyword>
<gene>
    <name evidence="2" type="ORF">JJB97_12640</name>
</gene>
<organism evidence="2 3">
    <name type="scientific">Tenebrionibacter intestinalis</name>
    <dbReference type="NCBI Taxonomy" id="2799638"/>
    <lineage>
        <taxon>Bacteria</taxon>
        <taxon>Pseudomonadati</taxon>
        <taxon>Pseudomonadota</taxon>
        <taxon>Gammaproteobacteria</taxon>
        <taxon>Enterobacterales</taxon>
        <taxon>Enterobacteriaceae</taxon>
        <taxon>Tenebrionibacter/Tenebrionicola group</taxon>
        <taxon>Tenebrionibacter</taxon>
    </lineage>
</organism>
<reference evidence="2" key="1">
    <citation type="submission" date="2021-01" db="EMBL/GenBank/DDBJ databases">
        <title>Intestinitalea alba gen. nov., sp. nov., a novel genus of the family Enterobacteriaceae, isolated from the gut of the plastic-eating mealworm Tenebrio molitor L.</title>
        <authorList>
            <person name="Yang Y."/>
        </authorList>
    </citation>
    <scope>NUCLEOTIDE SEQUENCE</scope>
    <source>
        <strain evidence="2">BIT-L3</strain>
    </source>
</reference>
<protein>
    <submittedName>
        <fullName evidence="2">Uncharacterized protein</fullName>
    </submittedName>
</protein>
<dbReference type="AlphaFoldDB" id="A0A8K0V682"/>
<sequence>MKTSLALALLILCSGAAQASSAPPPWLPVYNDDIAVPEGVAPWLPTFSGDGRTIWFQNQYDGNIWRVALRDRTPRCVTCDFDDRPQALESGFSYALADNRRMFIATRELSPIGGSDDQTAFDGWMMECMPSLDNCQSHQFIPVDMAADRQGLAQNVRLLQRRTWHLAPDGVHLAWTDVRSDGTAMLVGELTRQDDRYRVENIRVVNPLGPDGAQSAAVDKAEYAAQLWELKSFVDGGKAILAVAELNGNIDPVKVDLDTGKTQRMTANGDWDEDGATSPDGSMEVVYSWRTRDRLEVTSAIPQLRNFIALPLMTNILVTYISSWPGFQCDLSSWLLPGTGDGQGKLTGQPLRIYENTETAGKNLAAQPFWNPNSTRILLQGRLREPVPDNYSDAVKTKGLVPPRVLMARLDKAPTLPKSAVRTVIGDWAPAVSVWRGPMSGNRSETFPGKASGSVTVTYRGDLFNGGLDATFTRYSDDGKTFLDGTVTSVMSLRPVVDNLPQIHIDVQVSGENQGSMKADIVRQLDGSLSGHWRSIYNGVSRAGLPTLGPCYDKLPQKTPLKAIRTSVGKKTQVLVSADIHGDERPVKNASVRANGLTVKTDAYGRAWVNGSPAEISISAGDTFQAITIK</sequence>
<dbReference type="SUPFAM" id="SSF82171">
    <property type="entry name" value="DPP6 N-terminal domain-like"/>
    <property type="match status" value="1"/>
</dbReference>
<comment type="caution">
    <text evidence="2">The sequence shown here is derived from an EMBL/GenBank/DDBJ whole genome shotgun (WGS) entry which is preliminary data.</text>
</comment>